<dbReference type="AlphaFoldDB" id="A0A255XTP5"/>
<gene>
    <name evidence="2" type="ORF">CHR90_04720</name>
</gene>
<comment type="caution">
    <text evidence="2">The sequence shown here is derived from an EMBL/GenBank/DDBJ whole genome shotgun (WGS) entry which is preliminary data.</text>
</comment>
<proteinExistence type="predicted"/>
<dbReference type="Pfam" id="PF12680">
    <property type="entry name" value="SnoaL_2"/>
    <property type="match status" value="1"/>
</dbReference>
<keyword evidence="3" id="KW-1185">Reference proteome</keyword>
<protein>
    <submittedName>
        <fullName evidence="2">Ketosteroid isomerase</fullName>
    </submittedName>
</protein>
<dbReference type="Gene3D" id="3.10.450.50">
    <property type="match status" value="1"/>
</dbReference>
<feature type="domain" description="SnoaL-like" evidence="1">
    <location>
        <begin position="10"/>
        <end position="110"/>
    </location>
</feature>
<dbReference type="InterPro" id="IPR037401">
    <property type="entry name" value="SnoaL-like"/>
</dbReference>
<sequence>MSEQYAALITEFYRSFQTRQAQAMADCYHPDAIFSDPAFPRLQGAEIGRMWGMLLSRATDLDIEFGDIKADGMTGTARWQARYTFSATKRPVVNRIAAEFQFKDGKIFRHTDRFDFWNWASQALGPTGLILGWTPMLKNKVQRQAAEGLRRYNQKLSA</sequence>
<evidence type="ECO:0000313" key="2">
    <source>
        <dbReference type="EMBL" id="OYQ20377.1"/>
    </source>
</evidence>
<reference evidence="2 3" key="1">
    <citation type="submission" date="2017-07" db="EMBL/GenBank/DDBJ databases">
        <title>Elstera cyanobacteriorum sp. nov., a novel bacterium isolated from cyanobacterial aggregates in a eutrophic lake.</title>
        <authorList>
            <person name="Cai H."/>
        </authorList>
    </citation>
    <scope>NUCLEOTIDE SEQUENCE [LARGE SCALE GENOMIC DNA]</scope>
    <source>
        <strain evidence="2 3">TH019</strain>
    </source>
</reference>
<dbReference type="Proteomes" id="UP000216361">
    <property type="component" value="Unassembled WGS sequence"/>
</dbReference>
<dbReference type="EMBL" id="NOXS01000028">
    <property type="protein sequence ID" value="OYQ20377.1"/>
    <property type="molecule type" value="Genomic_DNA"/>
</dbReference>
<dbReference type="SUPFAM" id="SSF54427">
    <property type="entry name" value="NTF2-like"/>
    <property type="match status" value="1"/>
</dbReference>
<accession>A0A255XTP5</accession>
<dbReference type="GO" id="GO:0016853">
    <property type="term" value="F:isomerase activity"/>
    <property type="evidence" value="ECO:0007669"/>
    <property type="project" value="UniProtKB-KW"/>
</dbReference>
<dbReference type="OrthoDB" id="5732163at2"/>
<organism evidence="2 3">
    <name type="scientific">Elstera cyanobacteriorum</name>
    <dbReference type="NCBI Taxonomy" id="2022747"/>
    <lineage>
        <taxon>Bacteria</taxon>
        <taxon>Pseudomonadati</taxon>
        <taxon>Pseudomonadota</taxon>
        <taxon>Alphaproteobacteria</taxon>
        <taxon>Rhodospirillales</taxon>
        <taxon>Rhodospirillaceae</taxon>
        <taxon>Elstera</taxon>
    </lineage>
</organism>
<keyword evidence="2" id="KW-0413">Isomerase</keyword>
<evidence type="ECO:0000259" key="1">
    <source>
        <dbReference type="Pfam" id="PF12680"/>
    </source>
</evidence>
<name>A0A255XTP5_9PROT</name>
<dbReference type="InterPro" id="IPR032710">
    <property type="entry name" value="NTF2-like_dom_sf"/>
</dbReference>
<evidence type="ECO:0000313" key="3">
    <source>
        <dbReference type="Proteomes" id="UP000216361"/>
    </source>
</evidence>
<dbReference type="RefSeq" id="WP_094407840.1">
    <property type="nucleotide sequence ID" value="NZ_BMJZ01000008.1"/>
</dbReference>